<dbReference type="EMBL" id="SJPJ01000001">
    <property type="protein sequence ID" value="TWT80025.1"/>
    <property type="molecule type" value="Genomic_DNA"/>
</dbReference>
<feature type="binding site" evidence="5">
    <location>
        <position position="567"/>
    </location>
    <ligand>
        <name>ATP</name>
        <dbReference type="ChEBI" id="CHEBI:30616"/>
    </ligand>
</feature>
<dbReference type="InterPro" id="IPR008271">
    <property type="entry name" value="Ser/Thr_kinase_AS"/>
</dbReference>
<feature type="transmembrane region" description="Helical" evidence="7">
    <location>
        <begin position="167"/>
        <end position="185"/>
    </location>
</feature>
<dbReference type="SUPFAM" id="SSF56112">
    <property type="entry name" value="Protein kinase-like (PK-like)"/>
    <property type="match status" value="1"/>
</dbReference>
<name>A0A5C5YY64_9BACT</name>
<evidence type="ECO:0000256" key="2">
    <source>
        <dbReference type="ARBA" id="ARBA00022741"/>
    </source>
</evidence>
<dbReference type="PROSITE" id="PS00108">
    <property type="entry name" value="PROTEIN_KINASE_ST"/>
    <property type="match status" value="1"/>
</dbReference>
<dbReference type="EC" id="2.7.11.1" evidence="9"/>
<accession>A0A5C5YY64</accession>
<dbReference type="PROSITE" id="PS50011">
    <property type="entry name" value="PROTEIN_KINASE_DOM"/>
    <property type="match status" value="1"/>
</dbReference>
<reference evidence="9 10" key="1">
    <citation type="submission" date="2019-02" db="EMBL/GenBank/DDBJ databases">
        <title>Deep-cultivation of Planctomycetes and their phenomic and genomic characterization uncovers novel biology.</title>
        <authorList>
            <person name="Wiegand S."/>
            <person name="Jogler M."/>
            <person name="Boedeker C."/>
            <person name="Pinto D."/>
            <person name="Vollmers J."/>
            <person name="Rivas-Marin E."/>
            <person name="Kohn T."/>
            <person name="Peeters S.H."/>
            <person name="Heuer A."/>
            <person name="Rast P."/>
            <person name="Oberbeckmann S."/>
            <person name="Bunk B."/>
            <person name="Jeske O."/>
            <person name="Meyerdierks A."/>
            <person name="Storesund J.E."/>
            <person name="Kallscheuer N."/>
            <person name="Luecker S."/>
            <person name="Lage O.M."/>
            <person name="Pohl T."/>
            <person name="Merkel B.J."/>
            <person name="Hornburger P."/>
            <person name="Mueller R.-W."/>
            <person name="Bruemmer F."/>
            <person name="Labrenz M."/>
            <person name="Spormann A.M."/>
            <person name="Op Den Camp H."/>
            <person name="Overmann J."/>
            <person name="Amann R."/>
            <person name="Jetten M.S.M."/>
            <person name="Mascher T."/>
            <person name="Medema M.H."/>
            <person name="Devos D.P."/>
            <person name="Kaster A.-K."/>
            <person name="Ovreas L."/>
            <person name="Rohde M."/>
            <person name="Galperin M.Y."/>
            <person name="Jogler C."/>
        </authorList>
    </citation>
    <scope>NUCLEOTIDE SEQUENCE [LARGE SCALE GENOMIC DNA]</scope>
    <source>
        <strain evidence="9 10">CA13</strain>
    </source>
</reference>
<dbReference type="InterPro" id="IPR011009">
    <property type="entry name" value="Kinase-like_dom_sf"/>
</dbReference>
<evidence type="ECO:0000256" key="3">
    <source>
        <dbReference type="ARBA" id="ARBA00022777"/>
    </source>
</evidence>
<keyword evidence="1 9" id="KW-0808">Transferase</keyword>
<protein>
    <submittedName>
        <fullName evidence="9">Serine/threonine-protein kinase PknB</fullName>
        <ecNumber evidence="9">2.7.11.1</ecNumber>
    </submittedName>
</protein>
<evidence type="ECO:0000313" key="10">
    <source>
        <dbReference type="Proteomes" id="UP000315010"/>
    </source>
</evidence>
<feature type="region of interest" description="Disordered" evidence="6">
    <location>
        <begin position="82"/>
        <end position="142"/>
    </location>
</feature>
<dbReference type="PROSITE" id="PS00107">
    <property type="entry name" value="PROTEIN_KINASE_ATP"/>
    <property type="match status" value="1"/>
</dbReference>
<evidence type="ECO:0000256" key="5">
    <source>
        <dbReference type="PROSITE-ProRule" id="PRU10141"/>
    </source>
</evidence>
<evidence type="ECO:0000259" key="8">
    <source>
        <dbReference type="PROSITE" id="PS50011"/>
    </source>
</evidence>
<gene>
    <name evidence="9" type="primary">pknB_5</name>
    <name evidence="9" type="ORF">CA13_14370</name>
</gene>
<comment type="caution">
    <text evidence="9">The sequence shown here is derived from an EMBL/GenBank/DDBJ whole genome shotgun (WGS) entry which is preliminary data.</text>
</comment>
<dbReference type="AlphaFoldDB" id="A0A5C5YY64"/>
<dbReference type="Pfam" id="PF00069">
    <property type="entry name" value="Pkinase"/>
    <property type="match status" value="1"/>
</dbReference>
<dbReference type="SMART" id="SM00220">
    <property type="entry name" value="S_TKc"/>
    <property type="match status" value="1"/>
</dbReference>
<dbReference type="Gene3D" id="3.30.200.20">
    <property type="entry name" value="Phosphorylase Kinase, domain 1"/>
    <property type="match status" value="1"/>
</dbReference>
<keyword evidence="3 9" id="KW-0418">Kinase</keyword>
<evidence type="ECO:0000256" key="1">
    <source>
        <dbReference type="ARBA" id="ARBA00022679"/>
    </source>
</evidence>
<keyword evidence="4 5" id="KW-0067">ATP-binding</keyword>
<dbReference type="PANTHER" id="PTHR43289:SF6">
    <property type="entry name" value="SERINE_THREONINE-PROTEIN KINASE NEKL-3"/>
    <property type="match status" value="1"/>
</dbReference>
<dbReference type="PANTHER" id="PTHR43289">
    <property type="entry name" value="MITOGEN-ACTIVATED PROTEIN KINASE KINASE KINASE 20-RELATED"/>
    <property type="match status" value="1"/>
</dbReference>
<evidence type="ECO:0000256" key="7">
    <source>
        <dbReference type="SAM" id="Phobius"/>
    </source>
</evidence>
<dbReference type="RefSeq" id="WP_146395128.1">
    <property type="nucleotide sequence ID" value="NZ_SJPJ01000001.1"/>
</dbReference>
<keyword evidence="7" id="KW-1133">Transmembrane helix</keyword>
<evidence type="ECO:0000313" key="9">
    <source>
        <dbReference type="EMBL" id="TWT80025.1"/>
    </source>
</evidence>
<sequence>MDADRYSRIRDLFLAADEMPRDKQVAFVRSEADGDDGLVREVLSLLGEHDPESAKIEGEMVMPLPTPLGMGSTPSIAGQAIDASSTMARSASDTQRGDESSVVDDSGAEPAGRQKKQVSSSEITQRGAERTHASPRDIESWLSQDRSSPSHLLFAKKSRRARRINSGWLWVAAVLPTALVGWWTYRSVAESVRSALRNELTGVADSVNLAADRFMDDKAQLVESWSRQSHIRDSIAELVEFADTKPSIDELKNAPQSDRIKEELQNLSGVDSVSFIVWNHSFTTIASFLDDRADIGHPVAPAGASDVARALRGETVIFGPSRLTDTIKGYVSKTDAPVMACIVPVKGDDGEAVAALLVSGINLFRQFDQILHDASISNSLDAYAVNSDGMMISGSPHAVALSNAGKLDVEPKQIADRLRVTDPGIRLSRDSIDGVQRRALPLTESVASATLMESTVQLDPYNNYAGEQVVGGWRWNPKWQFAVVVEKGVGAAFAPARIVWSSFLLLGSLLTVTAFVAASRLARRSLMDQAAAHPLSRYEIVSELGHGGMGVVYRAKHRQLGRDTALKLLHDERNNKEDRLRFDREAKLAASLSNPHSVMIYDYGRSEEGEAYCVMEYLPGLTLHEVVARSGFQPIGRVLFMLRQVCEALKEAHHLDLVHRDIKPQNIMLSLDASVGDWAVVFDYGLAKPLSPDNSTYQTSEVVWAGTPMYMAPERFRSPSIMDPRSDIYSIGCVAYYLLAGRPPYSECDPESLFALIISEQPIGIGIHRGEEVPEPIRDLVYRCMEKDADDRYKDINELAKAIDAIRGGYPWSAEDAAAWWKQHGTED</sequence>
<dbReference type="InterPro" id="IPR017441">
    <property type="entry name" value="Protein_kinase_ATP_BS"/>
</dbReference>
<dbReference type="Gene3D" id="1.10.510.10">
    <property type="entry name" value="Transferase(Phosphotransferase) domain 1"/>
    <property type="match status" value="1"/>
</dbReference>
<organism evidence="9 10">
    <name type="scientific">Novipirellula herctigrandis</name>
    <dbReference type="NCBI Taxonomy" id="2527986"/>
    <lineage>
        <taxon>Bacteria</taxon>
        <taxon>Pseudomonadati</taxon>
        <taxon>Planctomycetota</taxon>
        <taxon>Planctomycetia</taxon>
        <taxon>Pirellulales</taxon>
        <taxon>Pirellulaceae</taxon>
        <taxon>Novipirellula</taxon>
    </lineage>
</organism>
<feature type="compositionally biased region" description="Polar residues" evidence="6">
    <location>
        <begin position="82"/>
        <end position="94"/>
    </location>
</feature>
<feature type="domain" description="Protein kinase" evidence="8">
    <location>
        <begin position="538"/>
        <end position="813"/>
    </location>
</feature>
<keyword evidence="10" id="KW-1185">Reference proteome</keyword>
<dbReference type="GO" id="GO:0005524">
    <property type="term" value="F:ATP binding"/>
    <property type="evidence" value="ECO:0007669"/>
    <property type="project" value="UniProtKB-UniRule"/>
</dbReference>
<feature type="compositionally biased region" description="Basic and acidic residues" evidence="6">
    <location>
        <begin position="127"/>
        <end position="139"/>
    </location>
</feature>
<dbReference type="CDD" id="cd14014">
    <property type="entry name" value="STKc_PknB_like"/>
    <property type="match status" value="1"/>
</dbReference>
<dbReference type="GO" id="GO:0004674">
    <property type="term" value="F:protein serine/threonine kinase activity"/>
    <property type="evidence" value="ECO:0007669"/>
    <property type="project" value="UniProtKB-EC"/>
</dbReference>
<dbReference type="OrthoDB" id="6111975at2"/>
<evidence type="ECO:0000256" key="6">
    <source>
        <dbReference type="SAM" id="MobiDB-lite"/>
    </source>
</evidence>
<proteinExistence type="predicted"/>
<keyword evidence="2 5" id="KW-0547">Nucleotide-binding</keyword>
<keyword evidence="7" id="KW-0812">Transmembrane</keyword>
<dbReference type="Proteomes" id="UP000315010">
    <property type="component" value="Unassembled WGS sequence"/>
</dbReference>
<dbReference type="InterPro" id="IPR000719">
    <property type="entry name" value="Prot_kinase_dom"/>
</dbReference>
<keyword evidence="7" id="KW-0472">Membrane</keyword>
<evidence type="ECO:0000256" key="4">
    <source>
        <dbReference type="ARBA" id="ARBA00022840"/>
    </source>
</evidence>